<proteinExistence type="predicted"/>
<reference evidence="1 2" key="1">
    <citation type="journal article" date="2019" name="Commun. Biol.">
        <title>The bagworm genome reveals a unique fibroin gene that provides high tensile strength.</title>
        <authorList>
            <person name="Kono N."/>
            <person name="Nakamura H."/>
            <person name="Ohtoshi R."/>
            <person name="Tomita M."/>
            <person name="Numata K."/>
            <person name="Arakawa K."/>
        </authorList>
    </citation>
    <scope>NUCLEOTIDE SEQUENCE [LARGE SCALE GENOMIC DNA]</scope>
</reference>
<keyword evidence="2" id="KW-1185">Reference proteome</keyword>
<sequence>MIALKRAIRRVKKDKDGLVNIFSELRFSLEAGLYIYSDGERMPESRETGMQMSSPGRPPLPRTRQRITIDFRCHTKKVEQILTDHDGFARYLFRLKLQDSPYCVCDPAKIQVALYFLEECDMFLRKRAALKTGIDAQIAR</sequence>
<dbReference type="EMBL" id="BGZK01001036">
    <property type="protein sequence ID" value="GBP69281.1"/>
    <property type="molecule type" value="Genomic_DNA"/>
</dbReference>
<dbReference type="AlphaFoldDB" id="A0A4C1XZ38"/>
<organism evidence="1 2">
    <name type="scientific">Eumeta variegata</name>
    <name type="common">Bagworm moth</name>
    <name type="synonym">Eumeta japonica</name>
    <dbReference type="NCBI Taxonomy" id="151549"/>
    <lineage>
        <taxon>Eukaryota</taxon>
        <taxon>Metazoa</taxon>
        <taxon>Ecdysozoa</taxon>
        <taxon>Arthropoda</taxon>
        <taxon>Hexapoda</taxon>
        <taxon>Insecta</taxon>
        <taxon>Pterygota</taxon>
        <taxon>Neoptera</taxon>
        <taxon>Endopterygota</taxon>
        <taxon>Lepidoptera</taxon>
        <taxon>Glossata</taxon>
        <taxon>Ditrysia</taxon>
        <taxon>Tineoidea</taxon>
        <taxon>Psychidae</taxon>
        <taxon>Oiketicinae</taxon>
        <taxon>Eumeta</taxon>
    </lineage>
</organism>
<evidence type="ECO:0000313" key="1">
    <source>
        <dbReference type="EMBL" id="GBP69281.1"/>
    </source>
</evidence>
<dbReference type="OrthoDB" id="411823at2759"/>
<name>A0A4C1XZ38_EUMVA</name>
<gene>
    <name evidence="1" type="ORF">EVAR_57525_1</name>
</gene>
<evidence type="ECO:0000313" key="2">
    <source>
        <dbReference type="Proteomes" id="UP000299102"/>
    </source>
</evidence>
<accession>A0A4C1XZ38</accession>
<protein>
    <submittedName>
        <fullName evidence="1">Uncharacterized protein</fullName>
    </submittedName>
</protein>
<dbReference type="Proteomes" id="UP000299102">
    <property type="component" value="Unassembled WGS sequence"/>
</dbReference>
<comment type="caution">
    <text evidence="1">The sequence shown here is derived from an EMBL/GenBank/DDBJ whole genome shotgun (WGS) entry which is preliminary data.</text>
</comment>